<protein>
    <recommendedName>
        <fullName evidence="3">Ubiquitin-like protease family profile domain-containing protein</fullName>
    </recommendedName>
</protein>
<name>A0A0D3GAS0_9ORYZ</name>
<dbReference type="HOGENOM" id="CLU_1099937_0_0_1"/>
<evidence type="ECO:0000313" key="2">
    <source>
        <dbReference type="Proteomes" id="UP000026960"/>
    </source>
</evidence>
<dbReference type="Gramene" id="OBART05G25670.1">
    <property type="protein sequence ID" value="OBART05G25670.1"/>
    <property type="gene ID" value="OBART05G25670"/>
</dbReference>
<dbReference type="EnsemblPlants" id="OBART05G25670.1">
    <property type="protein sequence ID" value="OBART05G25670.1"/>
    <property type="gene ID" value="OBART05G25670"/>
</dbReference>
<keyword evidence="2" id="KW-1185">Reference proteome</keyword>
<dbReference type="Gene3D" id="3.40.395.10">
    <property type="entry name" value="Adenoviral Proteinase, Chain A"/>
    <property type="match status" value="1"/>
</dbReference>
<evidence type="ECO:0000313" key="1">
    <source>
        <dbReference type="EnsemblPlants" id="OBART05G25670.1"/>
    </source>
</evidence>
<dbReference type="Proteomes" id="UP000026960">
    <property type="component" value="Chromosome 5"/>
</dbReference>
<dbReference type="STRING" id="65489.A0A0D3GAS0"/>
<organism evidence="1">
    <name type="scientific">Oryza barthii</name>
    <dbReference type="NCBI Taxonomy" id="65489"/>
    <lineage>
        <taxon>Eukaryota</taxon>
        <taxon>Viridiplantae</taxon>
        <taxon>Streptophyta</taxon>
        <taxon>Embryophyta</taxon>
        <taxon>Tracheophyta</taxon>
        <taxon>Spermatophyta</taxon>
        <taxon>Magnoliopsida</taxon>
        <taxon>Liliopsida</taxon>
        <taxon>Poales</taxon>
        <taxon>Poaceae</taxon>
        <taxon>BOP clade</taxon>
        <taxon>Oryzoideae</taxon>
        <taxon>Oryzeae</taxon>
        <taxon>Oryzinae</taxon>
        <taxon>Oryza</taxon>
    </lineage>
</organism>
<dbReference type="InterPro" id="IPR038765">
    <property type="entry name" value="Papain-like_cys_pep_sf"/>
</dbReference>
<dbReference type="AlphaFoldDB" id="A0A0D3GAS0"/>
<accession>A0A0D3GAS0</accession>
<reference evidence="1" key="1">
    <citation type="journal article" date="2009" name="Rice">
        <title>De Novo Next Generation Sequencing of Plant Genomes.</title>
        <authorList>
            <person name="Rounsley S."/>
            <person name="Marri P.R."/>
            <person name="Yu Y."/>
            <person name="He R."/>
            <person name="Sisneros N."/>
            <person name="Goicoechea J.L."/>
            <person name="Lee S.J."/>
            <person name="Angelova A."/>
            <person name="Kudrna D."/>
            <person name="Luo M."/>
            <person name="Affourtit J."/>
            <person name="Desany B."/>
            <person name="Knight J."/>
            <person name="Niazi F."/>
            <person name="Egholm M."/>
            <person name="Wing R.A."/>
        </authorList>
    </citation>
    <scope>NUCLEOTIDE SEQUENCE [LARGE SCALE GENOMIC DNA]</scope>
    <source>
        <strain evidence="1">cv. IRGC 105608</strain>
    </source>
</reference>
<proteinExistence type="predicted"/>
<dbReference type="SUPFAM" id="SSF54001">
    <property type="entry name" value="Cysteine proteinases"/>
    <property type="match status" value="1"/>
</dbReference>
<dbReference type="PaxDb" id="65489-OBART05G25670.1"/>
<sequence length="253" mass="28903">MAPTAHHRPLNSSAQVTAAVHHELDQGASATLDQSNDDNLAVVTVWFKHDKPTPIEISAMKLKMQVTHGGNLCMDLCSAFIRLYQQLDAKMNTNPSGQRWRHFFPPQFALIAPVELAGGTWSCYIWDMEKRQMHILDPVLQQRVTYNVSAKHHRTATMIHAGLLTCINKFFGGWDINPNEWMFSYYTGISPRSKSRNSGFYTLYYSREFHDGKLQRSLDSGSITALRKDLLYQHLTMEGNYAELPSHIARYLE</sequence>
<evidence type="ECO:0008006" key="3">
    <source>
        <dbReference type="Google" id="ProtNLM"/>
    </source>
</evidence>
<reference evidence="1" key="2">
    <citation type="submission" date="2015-03" db="UniProtKB">
        <authorList>
            <consortium name="EnsemblPlants"/>
        </authorList>
    </citation>
    <scope>IDENTIFICATION</scope>
</reference>